<gene>
    <name evidence="1" type="primary">54</name>
    <name evidence="1" type="ORF">PBI_PATRICKSTAR_54</name>
</gene>
<dbReference type="EMBL" id="KU998252">
    <property type="protein sequence ID" value="ANA87288.1"/>
    <property type="molecule type" value="Genomic_DNA"/>
</dbReference>
<dbReference type="Gene3D" id="3.10.150.10">
    <property type="entry name" value="DNA Polymerase III, subunit A, domain 2"/>
    <property type="match status" value="1"/>
</dbReference>
<name>A0A160DGW9_9CAUD</name>
<dbReference type="Gene3D" id="3.70.10.10">
    <property type="match status" value="1"/>
</dbReference>
<reference evidence="1 2" key="1">
    <citation type="submission" date="2016-03" db="EMBL/GenBank/DDBJ databases">
        <authorList>
            <person name="Rimple P."/>
            <person name="Montgomery M.T."/>
            <person name="Guerrero C.A."/>
            <person name="Mavrich T.N."/>
            <person name="Pope W.H."/>
            <person name="Garlena R.A."/>
            <person name="Russell D.A."/>
            <person name="Jacobs-Sera D."/>
            <person name="Hendrix R.W."/>
            <person name="Hatfull G.F."/>
        </authorList>
    </citation>
    <scope>NUCLEOTIDE SEQUENCE [LARGE SCALE GENOMIC DNA]</scope>
</reference>
<proteinExistence type="predicted"/>
<protein>
    <submittedName>
        <fullName evidence="1">DNA polymerase III sliding clamp</fullName>
    </submittedName>
</protein>
<dbReference type="Proteomes" id="UP000229511">
    <property type="component" value="Genome"/>
</dbReference>
<sequence length="369" mass="41431">MSHIVFENSTIADVLKNAARISPKEGTSAYSFTPGIYMQILDDGSIVVRSTDGQIFYTQWSNSLEYSGGSWEWHFTDRISKWCSGLPIGSGMNVTFSDDNGMLTLRHNKKVHKVSLIEGMEYPHWEPFSEDDATIIPEFYSKIDQVQWAAALGSESVRPEFQGVCLDGDYIIATNSFRAAMLPLDFPPAKGRPITFPHKIITPMIKAIPDVPVIIDNNNIGIIPDEYSQIFIRAFTQSPAVAVRTMQTQYDHYLEFNNEVMANALTTMINSVGQTENPVVKLMMLNESIFISMKGKAGDIAQDVIEVPGFAVHDYASVVSYDPNYLLRAVTNTPRHTGKLHYNKENTKINYISCEPYQAWVSQRWSSDG</sequence>
<evidence type="ECO:0000313" key="2">
    <source>
        <dbReference type="Proteomes" id="UP000229511"/>
    </source>
</evidence>
<accession>A0A160DGW9</accession>
<evidence type="ECO:0000313" key="1">
    <source>
        <dbReference type="EMBL" id="ANA87288.1"/>
    </source>
</evidence>
<organism evidence="1 2">
    <name type="scientific">Gordonia phage PatrickStar</name>
    <dbReference type="NCBI Taxonomy" id="1838076"/>
    <lineage>
        <taxon>Viruses</taxon>
        <taxon>Duplodnaviria</taxon>
        <taxon>Heunggongvirae</taxon>
        <taxon>Uroviricota</taxon>
        <taxon>Caudoviricetes</taxon>
        <taxon>Orchidvirus</taxon>
        <taxon>Orchidvirus orchid</taxon>
    </lineage>
</organism>